<accession>A0ACC2WMZ0</accession>
<organism evidence="1 2">
    <name type="scientific">Naganishia adeliensis</name>
    <dbReference type="NCBI Taxonomy" id="92952"/>
    <lineage>
        <taxon>Eukaryota</taxon>
        <taxon>Fungi</taxon>
        <taxon>Dikarya</taxon>
        <taxon>Basidiomycota</taxon>
        <taxon>Agaricomycotina</taxon>
        <taxon>Tremellomycetes</taxon>
        <taxon>Filobasidiales</taxon>
        <taxon>Filobasidiaceae</taxon>
        <taxon>Naganishia</taxon>
    </lineage>
</organism>
<keyword evidence="2" id="KW-1185">Reference proteome</keyword>
<gene>
    <name evidence="1" type="ORF">QFC20_002347</name>
</gene>
<sequence length="190" mass="20905">MTIAPDTKRDSAAPPSYAAAVAGSGASSQRPAQQPAATRTYSPSSNEQSHLHQAQNPQRTYHSGGNAEAQWVPPSSESEVRSRARKRFFLAFLWAVGIYSLLGLLIGGTVEDAREAGRHRRHTGRHNPQRPIDDAPPMDPHPHPTRTWHKITPAPSSYIGSVQLNEQVPLVDVVQEEVAVEREIRVEELD</sequence>
<dbReference type="EMBL" id="JASBWS010000016">
    <property type="protein sequence ID" value="KAJ9112166.1"/>
    <property type="molecule type" value="Genomic_DNA"/>
</dbReference>
<protein>
    <submittedName>
        <fullName evidence="1">Uncharacterized protein</fullName>
    </submittedName>
</protein>
<comment type="caution">
    <text evidence="1">The sequence shown here is derived from an EMBL/GenBank/DDBJ whole genome shotgun (WGS) entry which is preliminary data.</text>
</comment>
<proteinExistence type="predicted"/>
<evidence type="ECO:0000313" key="2">
    <source>
        <dbReference type="Proteomes" id="UP001230649"/>
    </source>
</evidence>
<reference evidence="1" key="1">
    <citation type="submission" date="2023-04" db="EMBL/GenBank/DDBJ databases">
        <title>Draft Genome sequencing of Naganishia species isolated from polar environments using Oxford Nanopore Technology.</title>
        <authorList>
            <person name="Leo P."/>
            <person name="Venkateswaran K."/>
        </authorList>
    </citation>
    <scope>NUCLEOTIDE SEQUENCE</scope>
    <source>
        <strain evidence="1">MNA-CCFEE 5262</strain>
    </source>
</reference>
<evidence type="ECO:0000313" key="1">
    <source>
        <dbReference type="EMBL" id="KAJ9112166.1"/>
    </source>
</evidence>
<dbReference type="Proteomes" id="UP001230649">
    <property type="component" value="Unassembled WGS sequence"/>
</dbReference>
<name>A0ACC2WMZ0_9TREE</name>